<accession>A0AAP0K0U1</accession>
<keyword evidence="2" id="KW-1185">Reference proteome</keyword>
<sequence length="190" mass="22238">MATIYLRYELLSGRRRYLPIECMLGALILVRGYLIVARVRAGRQVYRPKAKSTRLLPRLKDLLRLWPDTETKSGFQSSRDRVRDPVECTDKDIDLVVYRDKDMDMDMFHLDWDFNVYIWAYGQPGTADPETYECYCRVRWCVLCLEVSEEPSSSRRSPACRGGAQPYRVRWGYGLGRVWPWAGMALDLHS</sequence>
<dbReference type="Proteomes" id="UP001420932">
    <property type="component" value="Unassembled WGS sequence"/>
</dbReference>
<gene>
    <name evidence="1" type="ORF">Syun_012443</name>
</gene>
<dbReference type="AlphaFoldDB" id="A0AAP0K0U1"/>
<dbReference type="EMBL" id="JBBNAF010000005">
    <property type="protein sequence ID" value="KAK9143043.1"/>
    <property type="molecule type" value="Genomic_DNA"/>
</dbReference>
<name>A0AAP0K0U1_9MAGN</name>
<comment type="caution">
    <text evidence="1">The sequence shown here is derived from an EMBL/GenBank/DDBJ whole genome shotgun (WGS) entry which is preliminary data.</text>
</comment>
<evidence type="ECO:0000313" key="2">
    <source>
        <dbReference type="Proteomes" id="UP001420932"/>
    </source>
</evidence>
<organism evidence="1 2">
    <name type="scientific">Stephania yunnanensis</name>
    <dbReference type="NCBI Taxonomy" id="152371"/>
    <lineage>
        <taxon>Eukaryota</taxon>
        <taxon>Viridiplantae</taxon>
        <taxon>Streptophyta</taxon>
        <taxon>Embryophyta</taxon>
        <taxon>Tracheophyta</taxon>
        <taxon>Spermatophyta</taxon>
        <taxon>Magnoliopsida</taxon>
        <taxon>Ranunculales</taxon>
        <taxon>Menispermaceae</taxon>
        <taxon>Menispermoideae</taxon>
        <taxon>Cissampelideae</taxon>
        <taxon>Stephania</taxon>
    </lineage>
</organism>
<evidence type="ECO:0000313" key="1">
    <source>
        <dbReference type="EMBL" id="KAK9143043.1"/>
    </source>
</evidence>
<reference evidence="1 2" key="1">
    <citation type="submission" date="2024-01" db="EMBL/GenBank/DDBJ databases">
        <title>Genome assemblies of Stephania.</title>
        <authorList>
            <person name="Yang L."/>
        </authorList>
    </citation>
    <scope>NUCLEOTIDE SEQUENCE [LARGE SCALE GENOMIC DNA]</scope>
    <source>
        <strain evidence="1">YNDBR</strain>
        <tissue evidence="1">Leaf</tissue>
    </source>
</reference>
<proteinExistence type="predicted"/>
<protein>
    <submittedName>
        <fullName evidence="1">Uncharacterized protein</fullName>
    </submittedName>
</protein>